<evidence type="ECO:0000256" key="3">
    <source>
        <dbReference type="ARBA" id="ARBA00022777"/>
    </source>
</evidence>
<dbReference type="InterPro" id="IPR011009">
    <property type="entry name" value="Kinase-like_dom_sf"/>
</dbReference>
<dbReference type="GO" id="GO:0004674">
    <property type="term" value="F:protein serine/threonine kinase activity"/>
    <property type="evidence" value="ECO:0007669"/>
    <property type="project" value="UniProtKB-KW"/>
</dbReference>
<dbReference type="Proteomes" id="UP000001194">
    <property type="component" value="Unassembled WGS sequence"/>
</dbReference>
<proteinExistence type="predicted"/>
<dbReference type="GO" id="GO:0005524">
    <property type="term" value="F:ATP binding"/>
    <property type="evidence" value="ECO:0007669"/>
    <property type="project" value="InterPro"/>
</dbReference>
<dbReference type="GeneID" id="6084304"/>
<keyword evidence="1" id="KW-0723">Serine/threonine-protein kinase</keyword>
<evidence type="ECO:0000313" key="6">
    <source>
        <dbReference type="EMBL" id="EDR00698.1"/>
    </source>
</evidence>
<dbReference type="PROSITE" id="PS51158">
    <property type="entry name" value="ALPHA_KINASE"/>
    <property type="match status" value="1"/>
</dbReference>
<keyword evidence="2" id="KW-0808">Transferase</keyword>
<evidence type="ECO:0000313" key="7">
    <source>
        <dbReference type="Proteomes" id="UP000001194"/>
    </source>
</evidence>
<reference evidence="6 7" key="1">
    <citation type="journal article" date="2008" name="Nature">
        <title>The genome of Laccaria bicolor provides insights into mycorrhizal symbiosis.</title>
        <authorList>
            <person name="Martin F."/>
            <person name="Aerts A."/>
            <person name="Ahren D."/>
            <person name="Brun A."/>
            <person name="Danchin E.G.J."/>
            <person name="Duchaussoy F."/>
            <person name="Gibon J."/>
            <person name="Kohler A."/>
            <person name="Lindquist E."/>
            <person name="Pereda V."/>
            <person name="Salamov A."/>
            <person name="Shapiro H.J."/>
            <person name="Wuyts J."/>
            <person name="Blaudez D."/>
            <person name="Buee M."/>
            <person name="Brokstein P."/>
            <person name="Canbaeck B."/>
            <person name="Cohen D."/>
            <person name="Courty P.E."/>
            <person name="Coutinho P.M."/>
            <person name="Delaruelle C."/>
            <person name="Detter J.C."/>
            <person name="Deveau A."/>
            <person name="DiFazio S."/>
            <person name="Duplessis S."/>
            <person name="Fraissinet-Tachet L."/>
            <person name="Lucic E."/>
            <person name="Frey-Klett P."/>
            <person name="Fourrey C."/>
            <person name="Feussner I."/>
            <person name="Gay G."/>
            <person name="Grimwood J."/>
            <person name="Hoegger P.J."/>
            <person name="Jain P."/>
            <person name="Kilaru S."/>
            <person name="Labbe J."/>
            <person name="Lin Y.C."/>
            <person name="Legue V."/>
            <person name="Le Tacon F."/>
            <person name="Marmeisse R."/>
            <person name="Melayah D."/>
            <person name="Montanini B."/>
            <person name="Muratet M."/>
            <person name="Nehls U."/>
            <person name="Niculita-Hirzel H."/>
            <person name="Oudot-Le Secq M.P."/>
            <person name="Peter M."/>
            <person name="Quesneville H."/>
            <person name="Rajashekar B."/>
            <person name="Reich M."/>
            <person name="Rouhier N."/>
            <person name="Schmutz J."/>
            <person name="Yin T."/>
            <person name="Chalot M."/>
            <person name="Henrissat B."/>
            <person name="Kuees U."/>
            <person name="Lucas S."/>
            <person name="Van de Peer Y."/>
            <person name="Podila G.K."/>
            <person name="Polle A."/>
            <person name="Pukkila P.J."/>
            <person name="Richardson P.M."/>
            <person name="Rouze P."/>
            <person name="Sanders I.R."/>
            <person name="Stajich J.E."/>
            <person name="Tunlid A."/>
            <person name="Tuskan G."/>
            <person name="Grigoriev I.V."/>
        </authorList>
    </citation>
    <scope>NUCLEOTIDE SEQUENCE [LARGE SCALE GENOMIC DNA]</scope>
    <source>
        <strain evidence="7">S238N-H82 / ATCC MYA-4686</strain>
    </source>
</reference>
<organism evidence="7">
    <name type="scientific">Laccaria bicolor (strain S238N-H82 / ATCC MYA-4686)</name>
    <name type="common">Bicoloured deceiver</name>
    <name type="synonym">Laccaria laccata var. bicolor</name>
    <dbReference type="NCBI Taxonomy" id="486041"/>
    <lineage>
        <taxon>Eukaryota</taxon>
        <taxon>Fungi</taxon>
        <taxon>Dikarya</taxon>
        <taxon>Basidiomycota</taxon>
        <taxon>Agaricomycotina</taxon>
        <taxon>Agaricomycetes</taxon>
        <taxon>Agaricomycetidae</taxon>
        <taxon>Agaricales</taxon>
        <taxon>Agaricineae</taxon>
        <taxon>Hydnangiaceae</taxon>
        <taxon>Laccaria</taxon>
    </lineage>
</organism>
<evidence type="ECO:0000256" key="2">
    <source>
        <dbReference type="ARBA" id="ARBA00022679"/>
    </source>
</evidence>
<feature type="domain" description="Alpha-type protein kinase" evidence="5">
    <location>
        <begin position="558"/>
        <end position="785"/>
    </location>
</feature>
<evidence type="ECO:0000256" key="1">
    <source>
        <dbReference type="ARBA" id="ARBA00022527"/>
    </source>
</evidence>
<name>B0DXL2_LACBS</name>
<protein>
    <submittedName>
        <fullName evidence="6">Predicted protein</fullName>
    </submittedName>
</protein>
<dbReference type="InParanoid" id="B0DXL2"/>
<keyword evidence="3" id="KW-0418">Kinase</keyword>
<evidence type="ECO:0000259" key="5">
    <source>
        <dbReference type="PROSITE" id="PS51158"/>
    </source>
</evidence>
<sequence length="785" mass="87937">MKDGIYLTTTIDANTGIHQVECIILSAIALHSRRTEKSSHTVLRLRMKLPFVPANLMLAMFIMKAEEALMGIETAVTASSPDELGFLGSSDIGGSEYEGTQLFVRPTEKRGRSETMSSAGWEPQIFQRLLAAWPILMAENLPRPNINLRPTPRAQCPEKDCGRPTLGKLTLCEHPTVITNWGRYFQKCTAPGCPGFFWHDERTPEDKIPEAVRLHFVYRESVSAMREGLTCGRDKCTRQANPPSSQSPSSQLSSSQPISVVPATVANVTTRTYARPLRDDYVRPLLDDHIRRNESNKKIADDRQAADDLKNRMQVILWNRCGESPVRFNLVNSRPGTLVPSAHTIFMECISHSTSIEVLTRLPSSSRPVEWLMQDVTCPILAPSSSRILMRRPFFKDEDCSGIDEELSYFIVTIPSKTVPHETFPLAYMVDMAKGLDLMGNFHNDDDIRNAFAIHFPTCKYVQSTYYRHRRHFKQAKKLDILQTYINYGHTDEGLWVNLVVELSKLPATISAPALSLPLVEPTSPLHTPLVTLPAADSTPDPPVSSAASVAGDDDDWTIRSVQMEWYEEGPDGLETRSTGKEVSMIYLYRDCMSGSRKTIRQMVGDHPTLGTEMTTFAIKSIHLPGQWWSQSGSARMERCRLLAKKFHLSLATRVGLTKKDFDVLPTYLFTSGDVWCVVAQLWKTGVRYSSGGEAAFNHPQAYDALIAFSHFVFHSTDGVLLHVDFNCIWTLPSQVYVVDCQTHASEHDRDGHNYLGNGGQVALDNFTKSHVCNYLCTSLGLVPF</sequence>
<dbReference type="RefSeq" id="XP_001888707.1">
    <property type="nucleotide sequence ID" value="XM_001888672.1"/>
</dbReference>
<dbReference type="InterPro" id="IPR004166">
    <property type="entry name" value="a-kinase_dom"/>
</dbReference>
<dbReference type="EMBL" id="DS547147">
    <property type="protein sequence ID" value="EDR00698.1"/>
    <property type="molecule type" value="Genomic_DNA"/>
</dbReference>
<keyword evidence="7" id="KW-1185">Reference proteome</keyword>
<dbReference type="OrthoDB" id="3053599at2759"/>
<dbReference type="Pfam" id="PF02816">
    <property type="entry name" value="Alpha_kinase"/>
    <property type="match status" value="1"/>
</dbReference>
<feature type="region of interest" description="Disordered" evidence="4">
    <location>
        <begin position="233"/>
        <end position="258"/>
    </location>
</feature>
<evidence type="ECO:0000256" key="4">
    <source>
        <dbReference type="SAM" id="MobiDB-lite"/>
    </source>
</evidence>
<feature type="compositionally biased region" description="Low complexity" evidence="4">
    <location>
        <begin position="242"/>
        <end position="258"/>
    </location>
</feature>
<accession>B0DXL2</accession>
<dbReference type="KEGG" id="lbc:LACBIDRAFT_333943"/>
<dbReference type="HOGENOM" id="CLU_019841_0_0_1"/>
<gene>
    <name evidence="6" type="ORF">LACBIDRAFT_333943</name>
</gene>
<dbReference type="Gene3D" id="3.20.200.10">
    <property type="entry name" value="MHCK/EF2 kinase"/>
    <property type="match status" value="1"/>
</dbReference>
<dbReference type="AlphaFoldDB" id="B0DXL2"/>
<dbReference type="SUPFAM" id="SSF56112">
    <property type="entry name" value="Protein kinase-like (PK-like)"/>
    <property type="match status" value="1"/>
</dbReference>